<dbReference type="Pfam" id="PF02492">
    <property type="entry name" value="cobW"/>
    <property type="match status" value="1"/>
</dbReference>
<organism evidence="2 3">
    <name type="scientific">Stutzerimonas kirkiae</name>
    <dbReference type="NCBI Taxonomy" id="2211392"/>
    <lineage>
        <taxon>Bacteria</taxon>
        <taxon>Pseudomonadati</taxon>
        <taxon>Pseudomonadota</taxon>
        <taxon>Gammaproteobacteria</taxon>
        <taxon>Pseudomonadales</taxon>
        <taxon>Pseudomonadaceae</taxon>
        <taxon>Stutzerimonas</taxon>
    </lineage>
</organism>
<dbReference type="OrthoDB" id="9808822at2"/>
<dbReference type="SUPFAM" id="SSF52540">
    <property type="entry name" value="P-loop containing nucleoside triphosphate hydrolases"/>
    <property type="match status" value="1"/>
</dbReference>
<reference evidence="2 3" key="1">
    <citation type="submission" date="2018-06" db="EMBL/GenBank/DDBJ databases">
        <title>Three novel Pseudomonas species isolated from symptomatic oak.</title>
        <authorList>
            <person name="Bueno-Gonzalez V."/>
            <person name="Brady C."/>
        </authorList>
    </citation>
    <scope>NUCLEOTIDE SEQUENCE [LARGE SCALE GENOMIC DNA]</scope>
    <source>
        <strain evidence="2 3">P17C</strain>
    </source>
</reference>
<dbReference type="Gene3D" id="3.40.50.300">
    <property type="entry name" value="P-loop containing nucleotide triphosphate hydrolases"/>
    <property type="match status" value="1"/>
</dbReference>
<dbReference type="GO" id="GO:0005737">
    <property type="term" value="C:cytoplasm"/>
    <property type="evidence" value="ECO:0007669"/>
    <property type="project" value="TreeGrafter"/>
</dbReference>
<dbReference type="RefSeq" id="WP_131182962.1">
    <property type="nucleotide sequence ID" value="NZ_QJUO01000001.1"/>
</dbReference>
<dbReference type="InterPro" id="IPR051316">
    <property type="entry name" value="Zinc-reg_GTPase_activator"/>
</dbReference>
<protein>
    <submittedName>
        <fullName evidence="2">Cobalamin biosynthesis protein CobW</fullName>
    </submittedName>
</protein>
<sequence>MLSAIPTHLIAGPLGAGKTSLLRALLAQKPAGERWAILINEFGLVGLDAALLSGTADDVSFAEVAGGCLCCVNGVPFQVGLNRLLRKARPDRLFIEPSGLGHPHELLGQLAGQPWHEVLALQPCVLVLDAAALAGGHGLPAYPEALLVRTGLLVLNKCEHLTEPRRALLADRLPALPIAWVRHGELALERLPGIACRAVERSPSLPAVGAGPLPLASLWLDLAQPICQHQVQDEGWSIGWRWHPSQRFDLARVQGWLAGLGWRRAKLVMRGHDHWQSANALEGEALHWRATEWRKDSRLELIFARPQDVAALERELAGCRIVAAGP</sequence>
<dbReference type="PANTHER" id="PTHR13748:SF46">
    <property type="entry name" value="ZINC CHAPERONE YEIR"/>
    <property type="match status" value="1"/>
</dbReference>
<proteinExistence type="predicted"/>
<accession>A0A4Q9REC5</accession>
<evidence type="ECO:0000313" key="2">
    <source>
        <dbReference type="EMBL" id="TBU99159.1"/>
    </source>
</evidence>
<feature type="domain" description="CobW/HypB/UreG nucleotide-binding" evidence="1">
    <location>
        <begin position="6"/>
        <end position="164"/>
    </location>
</feature>
<comment type="caution">
    <text evidence="2">The sequence shown here is derived from an EMBL/GenBank/DDBJ whole genome shotgun (WGS) entry which is preliminary data.</text>
</comment>
<dbReference type="EMBL" id="QJUP01000002">
    <property type="protein sequence ID" value="TBU99159.1"/>
    <property type="molecule type" value="Genomic_DNA"/>
</dbReference>
<dbReference type="AlphaFoldDB" id="A0A4Q9REC5"/>
<keyword evidence="3" id="KW-1185">Reference proteome</keyword>
<dbReference type="Proteomes" id="UP000292639">
    <property type="component" value="Unassembled WGS sequence"/>
</dbReference>
<name>A0A4Q9REC5_9GAMM</name>
<dbReference type="PANTHER" id="PTHR13748">
    <property type="entry name" value="COBW-RELATED"/>
    <property type="match status" value="1"/>
</dbReference>
<evidence type="ECO:0000313" key="3">
    <source>
        <dbReference type="Proteomes" id="UP000292639"/>
    </source>
</evidence>
<evidence type="ECO:0000259" key="1">
    <source>
        <dbReference type="Pfam" id="PF02492"/>
    </source>
</evidence>
<dbReference type="InterPro" id="IPR003495">
    <property type="entry name" value="CobW/HypB/UreG_nucleotide-bd"/>
</dbReference>
<gene>
    <name evidence="2" type="ORF">DNJ96_02300</name>
</gene>
<dbReference type="InterPro" id="IPR027417">
    <property type="entry name" value="P-loop_NTPase"/>
</dbReference>